<sequence>MEYLMETMSKILDWTKSHRAEVKSQKGILLHCEKRVTMELIDFFDRLDNIDNIDGDEEEALKPVMRSMRRTNAFELYDDKQFYT</sequence>
<evidence type="ECO:0000313" key="1">
    <source>
        <dbReference type="Proteomes" id="UP000887565"/>
    </source>
</evidence>
<dbReference type="Proteomes" id="UP000887565">
    <property type="component" value="Unplaced"/>
</dbReference>
<accession>A0A915L6N4</accession>
<dbReference type="AlphaFoldDB" id="A0A915L6N4"/>
<evidence type="ECO:0000313" key="2">
    <source>
        <dbReference type="WBParaSite" id="nRc.2.0.1.t46452-RA"/>
    </source>
</evidence>
<name>A0A915L6N4_ROMCU</name>
<dbReference type="WBParaSite" id="nRc.2.0.1.t46452-RA">
    <property type="protein sequence ID" value="nRc.2.0.1.t46452-RA"/>
    <property type="gene ID" value="nRc.2.0.1.g46452"/>
</dbReference>
<keyword evidence="1" id="KW-1185">Reference proteome</keyword>
<organism evidence="1 2">
    <name type="scientific">Romanomermis culicivorax</name>
    <name type="common">Nematode worm</name>
    <dbReference type="NCBI Taxonomy" id="13658"/>
    <lineage>
        <taxon>Eukaryota</taxon>
        <taxon>Metazoa</taxon>
        <taxon>Ecdysozoa</taxon>
        <taxon>Nematoda</taxon>
        <taxon>Enoplea</taxon>
        <taxon>Dorylaimia</taxon>
        <taxon>Mermithida</taxon>
        <taxon>Mermithoidea</taxon>
        <taxon>Mermithidae</taxon>
        <taxon>Romanomermis</taxon>
    </lineage>
</organism>
<protein>
    <submittedName>
        <fullName evidence="2">Uncharacterized protein</fullName>
    </submittedName>
</protein>
<proteinExistence type="predicted"/>
<reference evidence="2" key="1">
    <citation type="submission" date="2022-11" db="UniProtKB">
        <authorList>
            <consortium name="WormBaseParasite"/>
        </authorList>
    </citation>
    <scope>IDENTIFICATION</scope>
</reference>